<evidence type="ECO:0000256" key="2">
    <source>
        <dbReference type="SAM" id="SignalP"/>
    </source>
</evidence>
<evidence type="ECO:0000313" key="3">
    <source>
        <dbReference type="EnsemblPlants" id="Solyc01g087020.2.1.1"/>
    </source>
</evidence>
<feature type="chain" id="PRO_5018574365" evidence="2">
    <location>
        <begin position="23"/>
        <end position="62"/>
    </location>
</feature>
<evidence type="ECO:0000313" key="4">
    <source>
        <dbReference type="Proteomes" id="UP000004994"/>
    </source>
</evidence>
<keyword evidence="4" id="KW-1185">Reference proteome</keyword>
<keyword evidence="2" id="KW-0732">Signal</keyword>
<dbReference type="PANTHER" id="PTHR33659:SF12">
    <property type="match status" value="1"/>
</dbReference>
<dbReference type="EnsemblPlants" id="Solyc01g087020.2.1">
    <property type="protein sequence ID" value="Solyc01g087020.2.1.1"/>
    <property type="gene ID" value="Solyc01g087020.2"/>
</dbReference>
<organism evidence="3">
    <name type="scientific">Solanum lycopersicum</name>
    <name type="common">Tomato</name>
    <name type="synonym">Lycopersicon esculentum</name>
    <dbReference type="NCBI Taxonomy" id="4081"/>
    <lineage>
        <taxon>Eukaryota</taxon>
        <taxon>Viridiplantae</taxon>
        <taxon>Streptophyta</taxon>
        <taxon>Embryophyta</taxon>
        <taxon>Tracheophyta</taxon>
        <taxon>Spermatophyta</taxon>
        <taxon>Magnoliopsida</taxon>
        <taxon>eudicotyledons</taxon>
        <taxon>Gunneridae</taxon>
        <taxon>Pentapetalae</taxon>
        <taxon>asterids</taxon>
        <taxon>lamiids</taxon>
        <taxon>Solanales</taxon>
        <taxon>Solanaceae</taxon>
        <taxon>Solanoideae</taxon>
        <taxon>Solaneae</taxon>
        <taxon>Solanum</taxon>
        <taxon>Solanum subgen. Lycopersicon</taxon>
    </lineage>
</organism>
<keyword evidence="1" id="KW-0472">Membrane</keyword>
<feature type="transmembrane region" description="Helical" evidence="1">
    <location>
        <begin position="38"/>
        <end position="60"/>
    </location>
</feature>
<feature type="signal peptide" evidence="2">
    <location>
        <begin position="1"/>
        <end position="22"/>
    </location>
</feature>
<keyword evidence="1" id="KW-1133">Transmembrane helix</keyword>
<sequence length="62" mass="6276">MEVKAMAVFFAIVAILSAVASAQEPTLAPAPSPDQGAAFSLPISSAIICSSLIFSVAALLRN</sequence>
<dbReference type="Gramene" id="Solyc01g087020.2.1">
    <property type="protein sequence ID" value="Solyc01g087020.2.1.1"/>
    <property type="gene ID" value="Solyc01g087020.2"/>
</dbReference>
<reference evidence="3" key="2">
    <citation type="submission" date="2019-01" db="UniProtKB">
        <authorList>
            <consortium name="EnsemblPlants"/>
        </authorList>
    </citation>
    <scope>IDENTIFICATION</scope>
    <source>
        <strain evidence="3">cv. Heinz 1706</strain>
    </source>
</reference>
<reference evidence="3" key="1">
    <citation type="journal article" date="2012" name="Nature">
        <title>The tomato genome sequence provides insights into fleshy fruit evolution.</title>
        <authorList>
            <consortium name="Tomato Genome Consortium"/>
        </authorList>
    </citation>
    <scope>NUCLEOTIDE SEQUENCE [LARGE SCALE GENOMIC DNA]</scope>
    <source>
        <strain evidence="3">cv. Heinz 1706</strain>
    </source>
</reference>
<keyword evidence="1" id="KW-0812">Transmembrane</keyword>
<accession>A0A3Q7EIF3</accession>
<evidence type="ECO:0000256" key="1">
    <source>
        <dbReference type="SAM" id="Phobius"/>
    </source>
</evidence>
<name>A0A3Q7EIF3_SOLLC</name>
<dbReference type="InParanoid" id="A0A3Q7EIF3"/>
<dbReference type="PaxDb" id="4081-Solyc01g087020.2.1"/>
<dbReference type="AlphaFoldDB" id="A0A3Q7EIF3"/>
<dbReference type="Proteomes" id="UP000004994">
    <property type="component" value="Chromosome 1"/>
</dbReference>
<proteinExistence type="predicted"/>
<protein>
    <submittedName>
        <fullName evidence="3">Uncharacterized protein</fullName>
    </submittedName>
</protein>
<dbReference type="PANTHER" id="PTHR33659">
    <property type="entry name" value="PROTEIN, PUTATIVE-RELATED-RELATED"/>
    <property type="match status" value="1"/>
</dbReference>
<dbReference type="OMA" id="CFSNGIM"/>